<reference evidence="3 4" key="1">
    <citation type="submission" date="2024-03" db="EMBL/GenBank/DDBJ databases">
        <title>Human intestinal bacterial collection.</title>
        <authorList>
            <person name="Pauvert C."/>
            <person name="Hitch T.C.A."/>
            <person name="Clavel T."/>
        </authorList>
    </citation>
    <scope>NUCLEOTIDE SEQUENCE [LARGE SCALE GENOMIC DNA]</scope>
    <source>
        <strain evidence="3 4">CLA-SR-H024</strain>
    </source>
</reference>
<gene>
    <name evidence="3" type="ORF">WMO63_07680</name>
</gene>
<dbReference type="Gene3D" id="2.60.40.1180">
    <property type="entry name" value="Golgi alpha-mannosidase II"/>
    <property type="match status" value="1"/>
</dbReference>
<evidence type="ECO:0000259" key="2">
    <source>
        <dbReference type="Pfam" id="PF08533"/>
    </source>
</evidence>
<name>A0ABV1EY97_9BACI</name>
<feature type="domain" description="Beta-galactosidase trimerisation" evidence="1">
    <location>
        <begin position="4"/>
        <end position="196"/>
    </location>
</feature>
<dbReference type="SUPFAM" id="SSF52317">
    <property type="entry name" value="Class I glutamine amidotransferase-like"/>
    <property type="match status" value="1"/>
</dbReference>
<dbReference type="PANTHER" id="PTHR36447:SF1">
    <property type="entry name" value="BETA-GALACTOSIDASE GANA"/>
    <property type="match status" value="1"/>
</dbReference>
<comment type="caution">
    <text evidence="3">The sequence shown here is derived from an EMBL/GenBank/DDBJ whole genome shotgun (WGS) entry which is preliminary data.</text>
</comment>
<dbReference type="Pfam" id="PF08533">
    <property type="entry name" value="Glyco_hydro_42C"/>
    <property type="match status" value="1"/>
</dbReference>
<dbReference type="CDD" id="cd03143">
    <property type="entry name" value="A4_beta-galactosidase_middle_domain"/>
    <property type="match status" value="1"/>
</dbReference>
<sequence>MRNALNDAQGFSNATKQYPQTLQKHYHSFWKKDISVDIVTLNQDLTSYDLVMAPMLYMMSNETISKLENYVANGGTLVSSYISGLVNETDLAHLSGWPTSLKRIFGMGVKETDTLYPKDRNVLAYNGKQYEIKDYCTILEAKEAEVLGTYMEDFYQGNPAVVKNSYGKGKAYFIGARTEQAFLDDLYGDIQKEMNLQVENEIVHEDGVSVQRRESDEHCYLFVMNFTEQKQSITVKEPLYDLLTEEIKQEHIELLPYEVMVLKKEK</sequence>
<dbReference type="Gene3D" id="3.40.50.880">
    <property type="match status" value="1"/>
</dbReference>
<evidence type="ECO:0000313" key="3">
    <source>
        <dbReference type="EMBL" id="MEQ2465545.1"/>
    </source>
</evidence>
<evidence type="ECO:0000259" key="1">
    <source>
        <dbReference type="Pfam" id="PF08532"/>
    </source>
</evidence>
<dbReference type="RefSeq" id="WP_284561142.1">
    <property type="nucleotide sequence ID" value="NZ_JBBMFN010000013.1"/>
</dbReference>
<proteinExistence type="predicted"/>
<dbReference type="SUPFAM" id="SSF51011">
    <property type="entry name" value="Glycosyl hydrolase domain"/>
    <property type="match status" value="1"/>
</dbReference>
<organism evidence="3 4">
    <name type="scientific">Niallia hominis</name>
    <dbReference type="NCBI Taxonomy" id="3133173"/>
    <lineage>
        <taxon>Bacteria</taxon>
        <taxon>Bacillati</taxon>
        <taxon>Bacillota</taxon>
        <taxon>Bacilli</taxon>
        <taxon>Bacillales</taxon>
        <taxon>Bacillaceae</taxon>
        <taxon>Niallia</taxon>
    </lineage>
</organism>
<evidence type="ECO:0000313" key="4">
    <source>
        <dbReference type="Proteomes" id="UP001465426"/>
    </source>
</evidence>
<feature type="domain" description="Beta-galactosidase C-terminal" evidence="2">
    <location>
        <begin position="207"/>
        <end position="264"/>
    </location>
</feature>
<dbReference type="InterPro" id="IPR029062">
    <property type="entry name" value="Class_I_gatase-like"/>
</dbReference>
<dbReference type="InterPro" id="IPR003476">
    <property type="entry name" value="Glyco_hydro_42"/>
</dbReference>
<protein>
    <submittedName>
        <fullName evidence="3">Beta-galactosidase trimerization domain-containing protein</fullName>
    </submittedName>
</protein>
<dbReference type="PANTHER" id="PTHR36447">
    <property type="entry name" value="BETA-GALACTOSIDASE GANA"/>
    <property type="match status" value="1"/>
</dbReference>
<keyword evidence="4" id="KW-1185">Reference proteome</keyword>
<dbReference type="InterPro" id="IPR013739">
    <property type="entry name" value="Beta_galactosidase_C"/>
</dbReference>
<accession>A0ABV1EY97</accession>
<dbReference type="InterPro" id="IPR013738">
    <property type="entry name" value="Beta_galactosidase_Trimer"/>
</dbReference>
<dbReference type="Proteomes" id="UP001465426">
    <property type="component" value="Unassembled WGS sequence"/>
</dbReference>
<dbReference type="Pfam" id="PF08532">
    <property type="entry name" value="Glyco_hydro_42M"/>
    <property type="match status" value="1"/>
</dbReference>
<dbReference type="InterPro" id="IPR013780">
    <property type="entry name" value="Glyco_hydro_b"/>
</dbReference>
<dbReference type="EMBL" id="JBBMFN010000013">
    <property type="protein sequence ID" value="MEQ2465545.1"/>
    <property type="molecule type" value="Genomic_DNA"/>
</dbReference>